<dbReference type="GO" id="GO:0004674">
    <property type="term" value="F:protein serine/threonine kinase activity"/>
    <property type="evidence" value="ECO:0007669"/>
    <property type="project" value="UniProtKB-KW"/>
</dbReference>
<dbReference type="Pfam" id="PF00069">
    <property type="entry name" value="Pkinase"/>
    <property type="match status" value="1"/>
</dbReference>
<dbReference type="RefSeq" id="WP_171474259.1">
    <property type="nucleotide sequence ID" value="NZ_CP053452.2"/>
</dbReference>
<feature type="domain" description="Protein kinase" evidence="6">
    <location>
        <begin position="9"/>
        <end position="266"/>
    </location>
</feature>
<keyword evidence="7" id="KW-0723">Serine/threonine-protein kinase</keyword>
<dbReference type="Gene3D" id="1.10.510.10">
    <property type="entry name" value="Transferase(Phosphotransferase) domain 1"/>
    <property type="match status" value="1"/>
</dbReference>
<dbReference type="AlphaFoldDB" id="A0A6M5Z272"/>
<dbReference type="Proteomes" id="UP000503447">
    <property type="component" value="Chromosome"/>
</dbReference>
<evidence type="ECO:0000259" key="6">
    <source>
        <dbReference type="PROSITE" id="PS50011"/>
    </source>
</evidence>
<keyword evidence="4 5" id="KW-0067">ATP-binding</keyword>
<sequence length="271" mass="29731">MSHFGIGELTVLSELGSGAGSRVFHVRRWADGAEYALKVVSCDRRADRRYTEQLRNEYRIGSMLDHPNLTKVLAFELRRDWLFRPRTARLLTELVPGQALSRLPALPLGQALRVFERTAAALAHMHSRGVFHADLKPDNLVYDRAAGVKVIDYGLARVAGERSARVQGTPQYMAPETAATRIVTARTDIYNLGATMYHVVTRSALAPMVLGIPLTPRAHAARIKPVATLAPDAPQGLCDLIHRCLDHNPDHRPDSAGAVRGALARLARATG</sequence>
<organism evidence="7 8">
    <name type="scientific">Frigoriglobus tundricola</name>
    <dbReference type="NCBI Taxonomy" id="2774151"/>
    <lineage>
        <taxon>Bacteria</taxon>
        <taxon>Pseudomonadati</taxon>
        <taxon>Planctomycetota</taxon>
        <taxon>Planctomycetia</taxon>
        <taxon>Gemmatales</taxon>
        <taxon>Gemmataceae</taxon>
        <taxon>Frigoriglobus</taxon>
    </lineage>
</organism>
<keyword evidence="3 7" id="KW-0418">Kinase</keyword>
<reference evidence="8" key="1">
    <citation type="submission" date="2020-05" db="EMBL/GenBank/DDBJ databases">
        <title>Frigoriglobus tundricola gen. nov., sp. nov., a psychrotolerant cellulolytic planctomycete of the family Gemmataceae with two divergent copies of 16S rRNA gene.</title>
        <authorList>
            <person name="Kulichevskaya I.S."/>
            <person name="Ivanova A.A."/>
            <person name="Naumoff D.G."/>
            <person name="Beletsky A.V."/>
            <person name="Rijpstra W.I.C."/>
            <person name="Sinninghe Damste J.S."/>
            <person name="Mardanov A.V."/>
            <person name="Ravin N.V."/>
            <person name="Dedysh S.N."/>
        </authorList>
    </citation>
    <scope>NUCLEOTIDE SEQUENCE [LARGE SCALE GENOMIC DNA]</scope>
    <source>
        <strain evidence="8">PL17</strain>
    </source>
</reference>
<proteinExistence type="predicted"/>
<dbReference type="PROSITE" id="PS00108">
    <property type="entry name" value="PROTEIN_KINASE_ST"/>
    <property type="match status" value="1"/>
</dbReference>
<dbReference type="PROSITE" id="PS00107">
    <property type="entry name" value="PROTEIN_KINASE_ATP"/>
    <property type="match status" value="1"/>
</dbReference>
<evidence type="ECO:0000313" key="7">
    <source>
        <dbReference type="EMBL" id="QJW99272.1"/>
    </source>
</evidence>
<dbReference type="PANTHER" id="PTHR43289">
    <property type="entry name" value="MITOGEN-ACTIVATED PROTEIN KINASE KINASE KINASE 20-RELATED"/>
    <property type="match status" value="1"/>
</dbReference>
<dbReference type="InterPro" id="IPR011009">
    <property type="entry name" value="Kinase-like_dom_sf"/>
</dbReference>
<feature type="binding site" evidence="5">
    <location>
        <position position="38"/>
    </location>
    <ligand>
        <name>ATP</name>
        <dbReference type="ChEBI" id="CHEBI:30616"/>
    </ligand>
</feature>
<evidence type="ECO:0000313" key="8">
    <source>
        <dbReference type="Proteomes" id="UP000503447"/>
    </source>
</evidence>
<dbReference type="InterPro" id="IPR017441">
    <property type="entry name" value="Protein_kinase_ATP_BS"/>
</dbReference>
<evidence type="ECO:0000256" key="4">
    <source>
        <dbReference type="ARBA" id="ARBA00022840"/>
    </source>
</evidence>
<dbReference type="CDD" id="cd14014">
    <property type="entry name" value="STKc_PknB_like"/>
    <property type="match status" value="1"/>
</dbReference>
<name>A0A6M5Z272_9BACT</name>
<keyword evidence="1" id="KW-0808">Transferase</keyword>
<dbReference type="InterPro" id="IPR000719">
    <property type="entry name" value="Prot_kinase_dom"/>
</dbReference>
<dbReference type="EMBL" id="CP053452">
    <property type="protein sequence ID" value="QJW99272.1"/>
    <property type="molecule type" value="Genomic_DNA"/>
</dbReference>
<evidence type="ECO:0000256" key="1">
    <source>
        <dbReference type="ARBA" id="ARBA00022679"/>
    </source>
</evidence>
<accession>A0A6M5Z272</accession>
<evidence type="ECO:0000256" key="2">
    <source>
        <dbReference type="ARBA" id="ARBA00022741"/>
    </source>
</evidence>
<evidence type="ECO:0000256" key="5">
    <source>
        <dbReference type="PROSITE-ProRule" id="PRU10141"/>
    </source>
</evidence>
<evidence type="ECO:0000256" key="3">
    <source>
        <dbReference type="ARBA" id="ARBA00022777"/>
    </source>
</evidence>
<keyword evidence="2 5" id="KW-0547">Nucleotide-binding</keyword>
<dbReference type="InterPro" id="IPR008271">
    <property type="entry name" value="Ser/Thr_kinase_AS"/>
</dbReference>
<dbReference type="GO" id="GO:0005524">
    <property type="term" value="F:ATP binding"/>
    <property type="evidence" value="ECO:0007669"/>
    <property type="project" value="UniProtKB-UniRule"/>
</dbReference>
<dbReference type="Gene3D" id="3.30.200.20">
    <property type="entry name" value="Phosphorylase Kinase, domain 1"/>
    <property type="match status" value="1"/>
</dbReference>
<dbReference type="SUPFAM" id="SSF56112">
    <property type="entry name" value="Protein kinase-like (PK-like)"/>
    <property type="match status" value="1"/>
</dbReference>
<gene>
    <name evidence="7" type="ORF">FTUN_6874</name>
</gene>
<protein>
    <submittedName>
        <fullName evidence="7">Serine/threonine protein kinase PrkC, regulator of stationary phase</fullName>
    </submittedName>
</protein>
<keyword evidence="8" id="KW-1185">Reference proteome</keyword>
<dbReference type="KEGG" id="ftj:FTUN_6874"/>
<dbReference type="PANTHER" id="PTHR43289:SF6">
    <property type="entry name" value="SERINE_THREONINE-PROTEIN KINASE NEKL-3"/>
    <property type="match status" value="1"/>
</dbReference>
<dbReference type="PROSITE" id="PS50011">
    <property type="entry name" value="PROTEIN_KINASE_DOM"/>
    <property type="match status" value="1"/>
</dbReference>
<dbReference type="SMART" id="SM00220">
    <property type="entry name" value="S_TKc"/>
    <property type="match status" value="1"/>
</dbReference>